<protein>
    <submittedName>
        <fullName evidence="3">Uncharacterized protein LOC109474205</fullName>
    </submittedName>
</protein>
<evidence type="ECO:0000256" key="1">
    <source>
        <dbReference type="SAM" id="MobiDB-lite"/>
    </source>
</evidence>
<dbReference type="AlphaFoldDB" id="A0A6P4ZK64"/>
<name>A0A6P4ZK64_BRABE</name>
<evidence type="ECO:0000313" key="3">
    <source>
        <dbReference type="RefSeq" id="XP_019630021.1"/>
    </source>
</evidence>
<organism evidence="2 3">
    <name type="scientific">Branchiostoma belcheri</name>
    <name type="common">Amphioxus</name>
    <dbReference type="NCBI Taxonomy" id="7741"/>
    <lineage>
        <taxon>Eukaryota</taxon>
        <taxon>Metazoa</taxon>
        <taxon>Chordata</taxon>
        <taxon>Cephalochordata</taxon>
        <taxon>Leptocardii</taxon>
        <taxon>Amphioxiformes</taxon>
        <taxon>Branchiostomatidae</taxon>
        <taxon>Branchiostoma</taxon>
    </lineage>
</organism>
<accession>A0A6P4ZK64</accession>
<reference evidence="3" key="1">
    <citation type="submission" date="2025-08" db="UniProtKB">
        <authorList>
            <consortium name="RefSeq"/>
        </authorList>
    </citation>
    <scope>IDENTIFICATION</scope>
    <source>
        <tissue evidence="3">Gonad</tissue>
    </source>
</reference>
<keyword evidence="2" id="KW-1185">Reference proteome</keyword>
<evidence type="ECO:0000313" key="2">
    <source>
        <dbReference type="Proteomes" id="UP000515135"/>
    </source>
</evidence>
<feature type="region of interest" description="Disordered" evidence="1">
    <location>
        <begin position="60"/>
        <end position="115"/>
    </location>
</feature>
<dbReference type="KEGG" id="bbel:109474205"/>
<dbReference type="Proteomes" id="UP000515135">
    <property type="component" value="Unplaced"/>
</dbReference>
<gene>
    <name evidence="3" type="primary">LOC109474205</name>
</gene>
<sequence>MEDNGRKRRPPDDDLQDTKRSRYEEILASLDLDNINWAQDEPREGDSPWVDLHGVQWSQSFTQETAEEEEGRDIEWSQLTPFTQEVSGGRGRRRSVESAYSIYPGVPGHAGPGDR</sequence>
<proteinExistence type="predicted"/>
<dbReference type="RefSeq" id="XP_019630021.1">
    <property type="nucleotide sequence ID" value="XM_019774462.1"/>
</dbReference>
<dbReference type="GeneID" id="109474205"/>
<feature type="compositionally biased region" description="Basic and acidic residues" evidence="1">
    <location>
        <begin position="10"/>
        <end position="20"/>
    </location>
</feature>
<feature type="region of interest" description="Disordered" evidence="1">
    <location>
        <begin position="1"/>
        <end position="20"/>
    </location>
</feature>